<evidence type="ECO:0000256" key="4">
    <source>
        <dbReference type="ARBA" id="ARBA00022989"/>
    </source>
</evidence>
<feature type="domain" description="TMC" evidence="7">
    <location>
        <begin position="4"/>
        <end position="74"/>
    </location>
</feature>
<keyword evidence="5 6" id="KW-0472">Membrane</keyword>
<evidence type="ECO:0000256" key="6">
    <source>
        <dbReference type="RuleBase" id="RU310713"/>
    </source>
</evidence>
<comment type="caution">
    <text evidence="6">Lacks conserved residue(s) required for the propagation of feature annotation.</text>
</comment>
<dbReference type="PANTHER" id="PTHR23302:SF4">
    <property type="entry name" value="TRANSMEMBRANE CHANNEL-LIKE PROTEIN 6"/>
    <property type="match status" value="1"/>
</dbReference>
<comment type="subcellular location">
    <subcellularLocation>
        <location evidence="1 6">Membrane</location>
        <topology evidence="1 6">Multi-pass membrane protein</topology>
    </subcellularLocation>
</comment>
<dbReference type="InterPro" id="IPR012496">
    <property type="entry name" value="TMC_dom"/>
</dbReference>
<evidence type="ECO:0000259" key="7">
    <source>
        <dbReference type="Pfam" id="PF07810"/>
    </source>
</evidence>
<feature type="transmembrane region" description="Helical" evidence="6">
    <location>
        <begin position="76"/>
        <end position="101"/>
    </location>
</feature>
<name>A0ABV0PYK2_9TELE</name>
<dbReference type="InterPro" id="IPR038900">
    <property type="entry name" value="TMC"/>
</dbReference>
<protein>
    <recommendedName>
        <fullName evidence="6">Transmembrane channel-like protein</fullName>
    </recommendedName>
</protein>
<accession>A0ABV0PYK2</accession>
<keyword evidence="4 6" id="KW-1133">Transmembrane helix</keyword>
<evidence type="ECO:0000256" key="1">
    <source>
        <dbReference type="ARBA" id="ARBA00004141"/>
    </source>
</evidence>
<reference evidence="8 9" key="1">
    <citation type="submission" date="2021-06" db="EMBL/GenBank/DDBJ databases">
        <authorList>
            <person name="Palmer J.M."/>
        </authorList>
    </citation>
    <scope>NUCLEOTIDE SEQUENCE [LARGE SCALE GENOMIC DNA]</scope>
    <source>
        <strain evidence="8 9">GA_2019</strain>
        <tissue evidence="8">Muscle</tissue>
    </source>
</reference>
<feature type="transmembrane region" description="Helical" evidence="6">
    <location>
        <begin position="30"/>
        <end position="55"/>
    </location>
</feature>
<keyword evidence="3 6" id="KW-0812">Transmembrane</keyword>
<comment type="caution">
    <text evidence="8">The sequence shown here is derived from an EMBL/GenBank/DDBJ whole genome shotgun (WGS) entry which is preliminary data.</text>
</comment>
<proteinExistence type="inferred from homology"/>
<dbReference type="EMBL" id="JAHRIO010090909">
    <property type="protein sequence ID" value="MEQ2188332.1"/>
    <property type="molecule type" value="Genomic_DNA"/>
</dbReference>
<evidence type="ECO:0000313" key="8">
    <source>
        <dbReference type="EMBL" id="MEQ2188332.1"/>
    </source>
</evidence>
<dbReference type="Pfam" id="PF07810">
    <property type="entry name" value="TMC"/>
    <property type="match status" value="1"/>
</dbReference>
<evidence type="ECO:0000256" key="2">
    <source>
        <dbReference type="ARBA" id="ARBA00006510"/>
    </source>
</evidence>
<feature type="non-terminal residue" evidence="8">
    <location>
        <position position="1"/>
    </location>
</feature>
<gene>
    <name evidence="8" type="primary">TMC6</name>
    <name evidence="8" type="ORF">GOODEAATRI_013858</name>
</gene>
<dbReference type="PANTHER" id="PTHR23302">
    <property type="entry name" value="TRANSMEMBRANE CHANNEL-RELATED"/>
    <property type="match status" value="1"/>
</dbReference>
<evidence type="ECO:0000256" key="5">
    <source>
        <dbReference type="ARBA" id="ARBA00023136"/>
    </source>
</evidence>
<evidence type="ECO:0000256" key="3">
    <source>
        <dbReference type="ARBA" id="ARBA00022692"/>
    </source>
</evidence>
<keyword evidence="9" id="KW-1185">Reference proteome</keyword>
<dbReference type="Proteomes" id="UP001476798">
    <property type="component" value="Unassembled WGS sequence"/>
</dbReference>
<organism evidence="8 9">
    <name type="scientific">Goodea atripinnis</name>
    <dbReference type="NCBI Taxonomy" id="208336"/>
    <lineage>
        <taxon>Eukaryota</taxon>
        <taxon>Metazoa</taxon>
        <taxon>Chordata</taxon>
        <taxon>Craniata</taxon>
        <taxon>Vertebrata</taxon>
        <taxon>Euteleostomi</taxon>
        <taxon>Actinopterygii</taxon>
        <taxon>Neopterygii</taxon>
        <taxon>Teleostei</taxon>
        <taxon>Neoteleostei</taxon>
        <taxon>Acanthomorphata</taxon>
        <taxon>Ovalentaria</taxon>
        <taxon>Atherinomorphae</taxon>
        <taxon>Cyprinodontiformes</taxon>
        <taxon>Goodeidae</taxon>
        <taxon>Goodea</taxon>
    </lineage>
</organism>
<evidence type="ECO:0000313" key="9">
    <source>
        <dbReference type="Proteomes" id="UP001476798"/>
    </source>
</evidence>
<comment type="similarity">
    <text evidence="2 6">Belongs to the TMC family.</text>
</comment>
<sequence length="107" mass="12373">IFSDKVLKHKRRPGFDIAKNVLDLIYGQTLAWLGVLFTPLLPAVQVLKLLLLFYIKMSSVMMNCQAPRRPYRVSQMTTIFITLLCFPSFLGASVCVTYTMWRYFNTT</sequence>